<protein>
    <submittedName>
        <fullName evidence="2">Uncharacterized protein</fullName>
    </submittedName>
</protein>
<reference evidence="2 3" key="1">
    <citation type="submission" date="2018-08" db="EMBL/GenBank/DDBJ databases">
        <title>Sequencing the genomes of 1000 actinobacteria strains.</title>
        <authorList>
            <person name="Klenk H.-P."/>
        </authorList>
    </citation>
    <scope>NUCLEOTIDE SEQUENCE [LARGE SCALE GENOMIC DNA]</scope>
    <source>
        <strain evidence="2 3">DSM 43927</strain>
    </source>
</reference>
<dbReference type="AlphaFoldDB" id="A0A3D9STN2"/>
<dbReference type="EMBL" id="QTTT01000001">
    <property type="protein sequence ID" value="REE97850.1"/>
    <property type="molecule type" value="Genomic_DNA"/>
</dbReference>
<evidence type="ECO:0000256" key="1">
    <source>
        <dbReference type="SAM" id="MobiDB-lite"/>
    </source>
</evidence>
<evidence type="ECO:0000313" key="3">
    <source>
        <dbReference type="Proteomes" id="UP000256661"/>
    </source>
</evidence>
<comment type="caution">
    <text evidence="2">The sequence shown here is derived from an EMBL/GenBank/DDBJ whole genome shotgun (WGS) entry which is preliminary data.</text>
</comment>
<proteinExistence type="predicted"/>
<gene>
    <name evidence="2" type="ORF">DFJ69_3325</name>
</gene>
<accession>A0A3D9STN2</accession>
<keyword evidence="3" id="KW-1185">Reference proteome</keyword>
<name>A0A3D9STN2_9ACTN</name>
<feature type="region of interest" description="Disordered" evidence="1">
    <location>
        <begin position="1"/>
        <end position="46"/>
    </location>
</feature>
<sequence>MWITERECELGKHEEKKTGDGKWDKPVPPPEKDNPKDGGKHEKGGK</sequence>
<organism evidence="2 3">
    <name type="scientific">Thermomonospora umbrina</name>
    <dbReference type="NCBI Taxonomy" id="111806"/>
    <lineage>
        <taxon>Bacteria</taxon>
        <taxon>Bacillati</taxon>
        <taxon>Actinomycetota</taxon>
        <taxon>Actinomycetes</taxon>
        <taxon>Streptosporangiales</taxon>
        <taxon>Thermomonosporaceae</taxon>
        <taxon>Thermomonospora</taxon>
    </lineage>
</organism>
<dbReference type="Proteomes" id="UP000256661">
    <property type="component" value="Unassembled WGS sequence"/>
</dbReference>
<evidence type="ECO:0000313" key="2">
    <source>
        <dbReference type="EMBL" id="REE97850.1"/>
    </source>
</evidence>